<keyword evidence="4" id="KW-0449">Lipoprotein</keyword>
<name>Q9LHE0_ARATH</name>
<dbReference type="InterPro" id="IPR012946">
    <property type="entry name" value="X8"/>
</dbReference>
<evidence type="ECO:0000256" key="2">
    <source>
        <dbReference type="ARBA" id="ARBA00022622"/>
    </source>
</evidence>
<feature type="transmembrane region" description="Helical" evidence="5">
    <location>
        <begin position="7"/>
        <end position="24"/>
    </location>
</feature>
<protein>
    <submittedName>
        <fullName evidence="7">Beta-1,3-glucanase-like protein</fullName>
    </submittedName>
</protein>
<evidence type="ECO:0000259" key="6">
    <source>
        <dbReference type="SMART" id="SM00768"/>
    </source>
</evidence>
<dbReference type="TAIR" id="AT3G28250"/>
<reference key="2">
    <citation type="journal article" date="2000" name="Nature">
        <title>Sequence and analysis of chromosome 3 of the plant Arabidopsis thaliana.</title>
        <authorList>
            <consortium name="European Union Chromosome 3 Arabidopsis Sequencing Consortium"/>
            <consortium name="Institute for Genomic Research"/>
            <consortium name="Kazusa DNA Research Institute"/>
            <person name="Salanoubat M."/>
            <person name="Lemcke K."/>
            <person name="Rieger M."/>
            <person name="Ansorge W."/>
            <person name="Unseld M."/>
            <person name="Fartmann B."/>
            <person name="Valle G."/>
            <person name="Blocker H."/>
            <person name="Perez-Alonso M."/>
            <person name="Obermaier B."/>
            <person name="Delseny M."/>
            <person name="Boutry M."/>
            <person name="Grivell L.A."/>
            <person name="Mache R."/>
            <person name="Puigdomenech P."/>
            <person name="De Simone V."/>
            <person name="Choisne N."/>
            <person name="Artiguenave F."/>
            <person name="Robert C."/>
            <person name="Brottier P."/>
            <person name="Wincker P."/>
            <person name="Cattolico L."/>
            <person name="Weissenbach J."/>
            <person name="Saurin W."/>
            <person name="Quetier F."/>
            <person name="Schafer M."/>
            <person name="Muller-Auer S."/>
            <person name="Gabel C."/>
            <person name="Fuchs M."/>
            <person name="Benes V."/>
            <person name="Wurmbach E."/>
            <person name="Drzonek H."/>
            <person name="Erfle H."/>
            <person name="Jordan N."/>
            <person name="Bangert S."/>
            <person name="Wiedelmann R."/>
            <person name="Kranz H."/>
            <person name="Voss H."/>
            <person name="Holland R."/>
            <person name="Brandt P."/>
            <person name="Nyakatura G."/>
            <person name="Vezzi A."/>
            <person name="D'Angelo M."/>
            <person name="Pallavicini A."/>
            <person name="Toppo S."/>
            <person name="Simionati B."/>
            <person name="Conrad A."/>
            <person name="Hornischer K."/>
            <person name="Kauer G."/>
            <person name="Lohnert T.H."/>
            <person name="Nordsiek G."/>
            <person name="Reichelt J."/>
            <person name="Scharfe M."/>
            <person name="Schon O."/>
            <person name="Bargues M."/>
            <person name="Terol J."/>
            <person name="Climent J."/>
            <person name="Navarro P."/>
            <person name="Collado C."/>
            <person name="Perez-Perez A."/>
            <person name="Ottenwalder B."/>
            <person name="Duchemin D."/>
            <person name="Cooke R."/>
            <person name="Laudie M."/>
            <person name="Berger-Llauro C."/>
            <person name="Purnelle B."/>
            <person name="Masuy D."/>
            <person name="de Haan M."/>
            <person name="Maarse A.C."/>
            <person name="Alcaraz J.P."/>
            <person name="Cottet A."/>
            <person name="Casacuberta E."/>
            <person name="Monfort A."/>
            <person name="Argiriou A."/>
            <person name="flores M."/>
            <person name="Liguori R."/>
            <person name="Vitale D."/>
            <person name="Mannhaupt G."/>
            <person name="Haase D."/>
            <person name="Schoof H."/>
            <person name="Rudd S."/>
            <person name="Zaccaria P."/>
            <person name="Mewes H.W."/>
            <person name="Mayer K.F."/>
            <person name="Kaul S."/>
            <person name="Town C.D."/>
            <person name="Koo H.L."/>
            <person name="Tallon L.J."/>
            <person name="Jenkins J."/>
            <person name="Rooney T."/>
            <person name="Rizzo M."/>
            <person name="Walts A."/>
            <person name="Utterback T."/>
            <person name="Fujii C.Y."/>
            <person name="Shea T.P."/>
            <person name="Creasy T.H."/>
            <person name="Haas B."/>
            <person name="Maiti R."/>
            <person name="Wu D."/>
            <person name="Peterson J."/>
            <person name="Van Aken S."/>
            <person name="Pai G."/>
            <person name="Militscher J."/>
            <person name="Sellers P."/>
            <person name="Gill J.E."/>
            <person name="Feldblyum T.V."/>
            <person name="Preuss D."/>
            <person name="Lin X."/>
            <person name="Nierman W.C."/>
            <person name="Salzberg S.L."/>
            <person name="White O."/>
            <person name="Venter J.C."/>
            <person name="Fraser C.M."/>
            <person name="Kaneko T."/>
            <person name="Nakamura Y."/>
            <person name="Sato S."/>
            <person name="Kato T."/>
            <person name="Asamizu E."/>
            <person name="Sasamoto S."/>
            <person name="Kimura T."/>
            <person name="Idesawa K."/>
            <person name="Kawashima K."/>
            <person name="Kishida Y."/>
            <person name="Kiyokawa C."/>
            <person name="Kohara M."/>
            <person name="Matsumoto M."/>
            <person name="Matsuno A."/>
            <person name="Muraki A."/>
            <person name="Nakayama S."/>
            <person name="Nakazaki N."/>
            <person name="Shinpo S."/>
            <person name="Takeuchi C."/>
            <person name="Wada T."/>
            <person name="Watanabe A."/>
            <person name="Yamada M."/>
            <person name="Yasuda M."/>
            <person name="Tabata S."/>
        </authorList>
    </citation>
    <scope>NUCLEOTIDE SEQUENCE [LARGE SCALE GENOMIC DNA]</scope>
    <source>
        <strain>cv. Columbia</strain>
    </source>
</reference>
<dbReference type="PANTHER" id="PTHR31044">
    <property type="entry name" value="BETA-1,3 GLUCANASE"/>
    <property type="match status" value="1"/>
</dbReference>
<dbReference type="PhylomeDB" id="Q9LHE0"/>
<comment type="subcellular location">
    <subcellularLocation>
        <location evidence="1">Cell membrane</location>
        <topology evidence="1">Lipid-anchor</topology>
        <topology evidence="1">GPI-anchor</topology>
    </subcellularLocation>
</comment>
<dbReference type="SMART" id="SM00768">
    <property type="entry name" value="X8"/>
    <property type="match status" value="1"/>
</dbReference>
<proteinExistence type="predicted"/>
<dbReference type="GO" id="GO:0009506">
    <property type="term" value="C:plasmodesma"/>
    <property type="evidence" value="ECO:0007669"/>
    <property type="project" value="UniProtKB-ARBA"/>
</dbReference>
<keyword evidence="5" id="KW-0812">Transmembrane</keyword>
<dbReference type="InterPro" id="IPR044788">
    <property type="entry name" value="X8_dom_prot"/>
</dbReference>
<dbReference type="ExpressionAtlas" id="Q9LHE0">
    <property type="expression patterns" value="baseline and differential"/>
</dbReference>
<dbReference type="AlphaFoldDB" id="Q9LHE0"/>
<evidence type="ECO:0000256" key="1">
    <source>
        <dbReference type="ARBA" id="ARBA00004609"/>
    </source>
</evidence>
<dbReference type="PANTHER" id="PTHR31044:SF111">
    <property type="entry name" value="CARBOHYDRATE-BINDING X8 DOMAIN SUPERFAMILY PROTEIN"/>
    <property type="match status" value="1"/>
</dbReference>
<keyword evidence="5" id="KW-0472">Membrane</keyword>
<dbReference type="Gene3D" id="1.20.58.1040">
    <property type="match status" value="1"/>
</dbReference>
<reference evidence="7" key="1">
    <citation type="journal article" date="2000" name="DNA Res.">
        <title>Structural analysis of Arabidopsis thaliana chromosome 3. II. Sequence features of the 4,251,695 bp regions covered by 90 P1, TAC and BAC clones.</title>
        <authorList>
            <person name="Nakamura Y."/>
        </authorList>
    </citation>
    <scope>NUCLEOTIDE SEQUENCE [LARGE SCALE GENOMIC DNA]</scope>
</reference>
<dbReference type="EMBL" id="AP002051">
    <property type="protein sequence ID" value="BAB02616.1"/>
    <property type="molecule type" value="Genomic_DNA"/>
</dbReference>
<dbReference type="Pfam" id="PF07983">
    <property type="entry name" value="X8"/>
    <property type="match status" value="1"/>
</dbReference>
<dbReference type="CAZy" id="CBM43">
    <property type="family name" value="Carbohydrate-Binding Module Family 43"/>
</dbReference>
<organism evidence="7">
    <name type="scientific">Arabidopsis thaliana</name>
    <name type="common">Mouse-ear cress</name>
    <dbReference type="NCBI Taxonomy" id="3702"/>
    <lineage>
        <taxon>Eukaryota</taxon>
        <taxon>Viridiplantae</taxon>
        <taxon>Streptophyta</taxon>
        <taxon>Embryophyta</taxon>
        <taxon>Tracheophyta</taxon>
        <taxon>Spermatophyta</taxon>
        <taxon>Magnoliopsida</taxon>
        <taxon>eudicotyledons</taxon>
        <taxon>Gunneridae</taxon>
        <taxon>Pentapetalae</taxon>
        <taxon>rosids</taxon>
        <taxon>malvids</taxon>
        <taxon>Brassicales</taxon>
        <taxon>Brassicaceae</taxon>
        <taxon>Camelineae</taxon>
        <taxon>Arabidopsis</taxon>
    </lineage>
</organism>
<keyword evidence="5" id="KW-1133">Transmembrane helix</keyword>
<keyword evidence="2" id="KW-0336">GPI-anchor</keyword>
<keyword evidence="2" id="KW-0325">Glycoprotein</keyword>
<evidence type="ECO:0000256" key="3">
    <source>
        <dbReference type="ARBA" id="ARBA00022729"/>
    </source>
</evidence>
<accession>Q9LHE0</accession>
<sequence length="154" mass="17621">MANYKTHICLSFIILLYIISGNLITECSYLQGQMQWCVAKPGTLTEQLINNLNYACSIVDCQIISTRGACYSPDNIYNMASVVMNLYYQAEGRNFWNCNFGDSGLVAITDPSEFYLSLLFHYTIIYVLFFCLISNYFCFRQAMEVANMNFVCKA</sequence>
<feature type="domain" description="X8" evidence="6">
    <location>
        <begin position="35"/>
        <end position="133"/>
    </location>
</feature>
<evidence type="ECO:0000256" key="4">
    <source>
        <dbReference type="ARBA" id="ARBA00023288"/>
    </source>
</evidence>
<dbReference type="GO" id="GO:0098552">
    <property type="term" value="C:side of membrane"/>
    <property type="evidence" value="ECO:0007669"/>
    <property type="project" value="UniProtKB-KW"/>
</dbReference>
<keyword evidence="3" id="KW-0732">Signal</keyword>
<feature type="transmembrane region" description="Helical" evidence="5">
    <location>
        <begin position="119"/>
        <end position="139"/>
    </location>
</feature>
<evidence type="ECO:0000256" key="5">
    <source>
        <dbReference type="SAM" id="Phobius"/>
    </source>
</evidence>
<evidence type="ECO:0000313" key="7">
    <source>
        <dbReference type="EMBL" id="BAB02616.1"/>
    </source>
</evidence>
<dbReference type="GO" id="GO:0005886">
    <property type="term" value="C:plasma membrane"/>
    <property type="evidence" value="ECO:0007669"/>
    <property type="project" value="UniProtKB-SubCell"/>
</dbReference>